<dbReference type="InterPro" id="IPR029063">
    <property type="entry name" value="SAM-dependent_MTases_sf"/>
</dbReference>
<evidence type="ECO:0000313" key="3">
    <source>
        <dbReference type="EMBL" id="XDI06820.1"/>
    </source>
</evidence>
<dbReference type="Pfam" id="PF03602">
    <property type="entry name" value="Cons_hypoth95"/>
    <property type="match status" value="1"/>
</dbReference>
<evidence type="ECO:0000256" key="2">
    <source>
        <dbReference type="ARBA" id="ARBA00022679"/>
    </source>
</evidence>
<dbReference type="RefSeq" id="WP_368499198.1">
    <property type="nucleotide sequence ID" value="NZ_CP162511.1"/>
</dbReference>
<dbReference type="NCBIfam" id="TIGR00095">
    <property type="entry name" value="16S rRNA (guanine(966)-N(2))-methyltransferase RsmD"/>
    <property type="match status" value="1"/>
</dbReference>
<dbReference type="EMBL" id="CP162511">
    <property type="protein sequence ID" value="XDI06820.1"/>
    <property type="molecule type" value="Genomic_DNA"/>
</dbReference>
<dbReference type="GO" id="GO:0052913">
    <property type="term" value="F:16S rRNA (guanine(966)-N(2))-methyltransferase activity"/>
    <property type="evidence" value="ECO:0007669"/>
    <property type="project" value="UniProtKB-EC"/>
</dbReference>
<dbReference type="PIRSF" id="PIRSF004553">
    <property type="entry name" value="CHP00095"/>
    <property type="match status" value="1"/>
</dbReference>
<dbReference type="InterPro" id="IPR002052">
    <property type="entry name" value="DNA_methylase_N6_adenine_CS"/>
</dbReference>
<dbReference type="PANTHER" id="PTHR43542">
    <property type="entry name" value="METHYLTRANSFERASE"/>
    <property type="match status" value="1"/>
</dbReference>
<dbReference type="EC" id="2.1.1.171" evidence="3"/>
<gene>
    <name evidence="3" type="primary">rsmD</name>
    <name evidence="3" type="ORF">ABFY20_06875</name>
</gene>
<accession>A0AB39BJY0</accession>
<reference evidence="3" key="1">
    <citation type="submission" date="2024-05" db="EMBL/GenBank/DDBJ databases">
        <title>Herbiconiux sp. A18JL235.</title>
        <authorList>
            <person name="Zhang G."/>
        </authorList>
    </citation>
    <scope>NUCLEOTIDE SEQUENCE</scope>
    <source>
        <strain evidence="3">A18JL235</strain>
    </source>
</reference>
<protein>
    <submittedName>
        <fullName evidence="3">16S rRNA (Guanine(966)-N(2))-methyltransferase RsmD</fullName>
        <ecNumber evidence="3">2.1.1.171</ecNumber>
    </submittedName>
</protein>
<dbReference type="InterPro" id="IPR004398">
    <property type="entry name" value="RNA_MeTrfase_RsmD"/>
</dbReference>
<dbReference type="AlphaFoldDB" id="A0AB39BJY0"/>
<dbReference type="GO" id="GO:0003676">
    <property type="term" value="F:nucleic acid binding"/>
    <property type="evidence" value="ECO:0007669"/>
    <property type="project" value="InterPro"/>
</dbReference>
<keyword evidence="1 3" id="KW-0489">Methyltransferase</keyword>
<keyword evidence="2 3" id="KW-0808">Transferase</keyword>
<evidence type="ECO:0000256" key="1">
    <source>
        <dbReference type="ARBA" id="ARBA00022603"/>
    </source>
</evidence>
<dbReference type="Gene3D" id="3.40.50.150">
    <property type="entry name" value="Vaccinia Virus protein VP39"/>
    <property type="match status" value="1"/>
</dbReference>
<name>A0AB39BJY0_9MICO</name>
<dbReference type="CDD" id="cd02440">
    <property type="entry name" value="AdoMet_MTases"/>
    <property type="match status" value="1"/>
</dbReference>
<dbReference type="PANTHER" id="PTHR43542:SF1">
    <property type="entry name" value="METHYLTRANSFERASE"/>
    <property type="match status" value="1"/>
</dbReference>
<organism evidence="3">
    <name type="scientific">Herbiconiux sp. A18JL235</name>
    <dbReference type="NCBI Taxonomy" id="3152363"/>
    <lineage>
        <taxon>Bacteria</taxon>
        <taxon>Bacillati</taxon>
        <taxon>Actinomycetota</taxon>
        <taxon>Actinomycetes</taxon>
        <taxon>Micrococcales</taxon>
        <taxon>Microbacteriaceae</taxon>
        <taxon>Herbiconiux</taxon>
    </lineage>
</organism>
<proteinExistence type="predicted"/>
<sequence>MTRIIGGAAGSLTLSVPRSGTRPTSDRVREAIFSALDARGGLDGLRVLDLYAGSGALGLEALSRGAASVTLVERNAGAARVARQNAATVERAVRSTGAAAADAPPARVVVAAQAVQQFLRGLPVVPGAGFDVVFLDPPYELDETELAADLELLVPLLDPDAVVLVERSSRSPEPRWPGGLALDRTKAYGETVLWWASPAG</sequence>
<dbReference type="PROSITE" id="PS00092">
    <property type="entry name" value="N6_MTASE"/>
    <property type="match status" value="1"/>
</dbReference>
<dbReference type="SUPFAM" id="SSF53335">
    <property type="entry name" value="S-adenosyl-L-methionine-dependent methyltransferases"/>
    <property type="match status" value="1"/>
</dbReference>